<gene>
    <name evidence="2" type="ORF">KL86DYS1_10738</name>
</gene>
<dbReference type="Gene3D" id="2.50.20.10">
    <property type="entry name" value="Lipoprotein localisation LolA/LolB/LppX"/>
    <property type="match status" value="1"/>
</dbReference>
<dbReference type="InterPro" id="IPR029046">
    <property type="entry name" value="LolA/LolB/LppX"/>
</dbReference>
<evidence type="ECO:0000256" key="1">
    <source>
        <dbReference type="ARBA" id="ARBA00022729"/>
    </source>
</evidence>
<dbReference type="EMBL" id="FLUM01000001">
    <property type="protein sequence ID" value="SBV92943.1"/>
    <property type="molecule type" value="Genomic_DNA"/>
</dbReference>
<protein>
    <recommendedName>
        <fullName evidence="3">Outer membrane lipoprotein carrier protein LolA</fullName>
    </recommendedName>
</protein>
<evidence type="ECO:0000313" key="2">
    <source>
        <dbReference type="EMBL" id="SBV92943.1"/>
    </source>
</evidence>
<dbReference type="AlphaFoldDB" id="A0A212J0C7"/>
<dbReference type="PANTHER" id="PTHR35869:SF1">
    <property type="entry name" value="OUTER-MEMBRANE LIPOPROTEIN CARRIER PROTEIN"/>
    <property type="match status" value="1"/>
</dbReference>
<accession>A0A212J0C7</accession>
<reference evidence="2" key="1">
    <citation type="submission" date="2016-04" db="EMBL/GenBank/DDBJ databases">
        <authorList>
            <person name="Evans L.H."/>
            <person name="Alamgir A."/>
            <person name="Owens N."/>
            <person name="Weber N.D."/>
            <person name="Virtaneva K."/>
            <person name="Barbian K."/>
            <person name="Babar A."/>
            <person name="Rosenke K."/>
        </authorList>
    </citation>
    <scope>NUCLEOTIDE SEQUENCE</scope>
    <source>
        <strain evidence="2">86-1</strain>
    </source>
</reference>
<dbReference type="CDD" id="cd16325">
    <property type="entry name" value="LolA"/>
    <property type="match status" value="1"/>
</dbReference>
<dbReference type="PANTHER" id="PTHR35869">
    <property type="entry name" value="OUTER-MEMBRANE LIPOPROTEIN CARRIER PROTEIN"/>
    <property type="match status" value="1"/>
</dbReference>
<proteinExistence type="predicted"/>
<keyword evidence="1" id="KW-0732">Signal</keyword>
<dbReference type="Pfam" id="PF03548">
    <property type="entry name" value="LolA"/>
    <property type="match status" value="1"/>
</dbReference>
<organism evidence="2">
    <name type="scientific">uncultured Dysgonomonas sp</name>
    <dbReference type="NCBI Taxonomy" id="206096"/>
    <lineage>
        <taxon>Bacteria</taxon>
        <taxon>Pseudomonadati</taxon>
        <taxon>Bacteroidota</taxon>
        <taxon>Bacteroidia</taxon>
        <taxon>Bacteroidales</taxon>
        <taxon>Dysgonomonadaceae</taxon>
        <taxon>Dysgonomonas</taxon>
        <taxon>environmental samples</taxon>
    </lineage>
</organism>
<dbReference type="SUPFAM" id="SSF89392">
    <property type="entry name" value="Prokaryotic lipoproteins and lipoprotein localization factors"/>
    <property type="match status" value="1"/>
</dbReference>
<dbReference type="InterPro" id="IPR004564">
    <property type="entry name" value="OM_lipoprot_carrier_LolA-like"/>
</dbReference>
<name>A0A212J0C7_9BACT</name>
<evidence type="ECO:0008006" key="3">
    <source>
        <dbReference type="Google" id="ProtNLM"/>
    </source>
</evidence>
<sequence>MKRIYICYLLIFISLPQINAQMKKMKDVEAFNKRVLAEAVSVKSIESDFTQIKHLDLFNEDITSKGKFYYRHNDKISLDYSSPTKYLIVINADKLKIISDGKKNVVNLKSNKVMSEMRSMLAACMSGNISQISGYNMEYFEDANSYLIKIKPTNKSVQAYISGFDIYMDKKDMSVSKLRISENATDYTDYLFQNKKFNTLTDDKKFSVN</sequence>
<dbReference type="RefSeq" id="WP_296938628.1">
    <property type="nucleotide sequence ID" value="NZ_LT599032.1"/>
</dbReference>